<keyword evidence="3" id="KW-1185">Reference proteome</keyword>
<proteinExistence type="predicted"/>
<dbReference type="InterPro" id="IPR043917">
    <property type="entry name" value="DUF5753"/>
</dbReference>
<dbReference type="Proteomes" id="UP001551695">
    <property type="component" value="Unassembled WGS sequence"/>
</dbReference>
<evidence type="ECO:0000313" key="3">
    <source>
        <dbReference type="Proteomes" id="UP001551695"/>
    </source>
</evidence>
<organism evidence="2 3">
    <name type="scientific">Nocardia aurea</name>
    <dbReference type="NCBI Taxonomy" id="2144174"/>
    <lineage>
        <taxon>Bacteria</taxon>
        <taxon>Bacillati</taxon>
        <taxon>Actinomycetota</taxon>
        <taxon>Actinomycetes</taxon>
        <taxon>Mycobacteriales</taxon>
        <taxon>Nocardiaceae</taxon>
        <taxon>Nocardia</taxon>
    </lineage>
</organism>
<dbReference type="RefSeq" id="WP_357789944.1">
    <property type="nucleotide sequence ID" value="NZ_JBFAKC010000025.1"/>
</dbReference>
<dbReference type="EMBL" id="JBFAKC010000025">
    <property type="protein sequence ID" value="MEV0712727.1"/>
    <property type="molecule type" value="Genomic_DNA"/>
</dbReference>
<name>A0ABV3G4V8_9NOCA</name>
<gene>
    <name evidence="2" type="ORF">AB0I48_34760</name>
</gene>
<sequence>MSASDTSLHVTSPVPEFVAWRRHPSSELQQHTGRFESEARVLQWFEPGLIPGLLQTRAYAHAVLDAGIGALGAGGDVSAALDARLARQQRWRASETRVHFLIAEQALYTVVGDPETTRVQLETLLGRLPGTAVVQIVPRTARFLVSATNFVVYDGTRVAVETATGTLRLCDPAAISDYLTVFDLLTQDAVLGSEAEPLIRKAIAAHR</sequence>
<evidence type="ECO:0000259" key="1">
    <source>
        <dbReference type="Pfam" id="PF19054"/>
    </source>
</evidence>
<feature type="domain" description="DUF5753" evidence="1">
    <location>
        <begin position="33"/>
        <end position="200"/>
    </location>
</feature>
<evidence type="ECO:0000313" key="2">
    <source>
        <dbReference type="EMBL" id="MEV0712727.1"/>
    </source>
</evidence>
<accession>A0ABV3G4V8</accession>
<comment type="caution">
    <text evidence="2">The sequence shown here is derived from an EMBL/GenBank/DDBJ whole genome shotgun (WGS) entry which is preliminary data.</text>
</comment>
<dbReference type="Pfam" id="PF19054">
    <property type="entry name" value="DUF5753"/>
    <property type="match status" value="1"/>
</dbReference>
<reference evidence="2 3" key="1">
    <citation type="submission" date="2024-06" db="EMBL/GenBank/DDBJ databases">
        <title>The Natural Products Discovery Center: Release of the First 8490 Sequenced Strains for Exploring Actinobacteria Biosynthetic Diversity.</title>
        <authorList>
            <person name="Kalkreuter E."/>
            <person name="Kautsar S.A."/>
            <person name="Yang D."/>
            <person name="Bader C.D."/>
            <person name="Teijaro C.N."/>
            <person name="Fluegel L."/>
            <person name="Davis C.M."/>
            <person name="Simpson J.R."/>
            <person name="Lauterbach L."/>
            <person name="Steele A.D."/>
            <person name="Gui C."/>
            <person name="Meng S."/>
            <person name="Li G."/>
            <person name="Viehrig K."/>
            <person name="Ye F."/>
            <person name="Su P."/>
            <person name="Kiefer A.F."/>
            <person name="Nichols A."/>
            <person name="Cepeda A.J."/>
            <person name="Yan W."/>
            <person name="Fan B."/>
            <person name="Jiang Y."/>
            <person name="Adhikari A."/>
            <person name="Zheng C.-J."/>
            <person name="Schuster L."/>
            <person name="Cowan T.M."/>
            <person name="Smanski M.J."/>
            <person name="Chevrette M.G."/>
            <person name="De Carvalho L.P.S."/>
            <person name="Shen B."/>
        </authorList>
    </citation>
    <scope>NUCLEOTIDE SEQUENCE [LARGE SCALE GENOMIC DNA]</scope>
    <source>
        <strain evidence="2 3">NPDC050403</strain>
    </source>
</reference>
<protein>
    <submittedName>
        <fullName evidence="2">Scr1 family TA system antitoxin-like transcriptional regulator</fullName>
    </submittedName>
</protein>